<keyword evidence="2" id="KW-1185">Reference proteome</keyword>
<accession>A0A2V4AVG7</accession>
<gene>
    <name evidence="1" type="ORF">BAY60_18880</name>
</gene>
<reference evidence="1 2" key="1">
    <citation type="submission" date="2016-07" db="EMBL/GenBank/DDBJ databases">
        <title>Draft genome sequence of Prauserella muralis DSM 45305, isolated from a mould-covered wall in an indoor environment.</title>
        <authorList>
            <person name="Ruckert C."/>
            <person name="Albersmeier A."/>
            <person name="Jiang C.-L."/>
            <person name="Jiang Y."/>
            <person name="Kalinowski J."/>
            <person name="Schneider O."/>
            <person name="Winkler A."/>
            <person name="Zotchev S.B."/>
        </authorList>
    </citation>
    <scope>NUCLEOTIDE SEQUENCE [LARGE SCALE GENOMIC DNA]</scope>
    <source>
        <strain evidence="1 2">DSM 45305</strain>
    </source>
</reference>
<dbReference type="AlphaFoldDB" id="A0A2V4AVG7"/>
<sequence>MTDPDSGPLNGHSLIRDDDLALLWLSTASFVLQQLGASRVIIPSDFERVGCVIVLARLFTEHKTVLPESAAPLIELLASAAIDLMEVSGH</sequence>
<protein>
    <submittedName>
        <fullName evidence="1">Uncharacterized protein</fullName>
    </submittedName>
</protein>
<name>A0A2V4AVG7_9PSEU</name>
<evidence type="ECO:0000313" key="1">
    <source>
        <dbReference type="EMBL" id="PXY25440.1"/>
    </source>
</evidence>
<dbReference type="Proteomes" id="UP000249915">
    <property type="component" value="Unassembled WGS sequence"/>
</dbReference>
<proteinExistence type="predicted"/>
<organism evidence="1 2">
    <name type="scientific">Prauserella muralis</name>
    <dbReference type="NCBI Taxonomy" id="588067"/>
    <lineage>
        <taxon>Bacteria</taxon>
        <taxon>Bacillati</taxon>
        <taxon>Actinomycetota</taxon>
        <taxon>Actinomycetes</taxon>
        <taxon>Pseudonocardiales</taxon>
        <taxon>Pseudonocardiaceae</taxon>
        <taxon>Prauserella</taxon>
    </lineage>
</organism>
<dbReference type="RefSeq" id="WP_112282564.1">
    <property type="nucleotide sequence ID" value="NZ_MASW01000003.1"/>
</dbReference>
<comment type="caution">
    <text evidence="1">The sequence shown here is derived from an EMBL/GenBank/DDBJ whole genome shotgun (WGS) entry which is preliminary data.</text>
</comment>
<evidence type="ECO:0000313" key="2">
    <source>
        <dbReference type="Proteomes" id="UP000249915"/>
    </source>
</evidence>
<dbReference type="EMBL" id="MASW01000003">
    <property type="protein sequence ID" value="PXY25440.1"/>
    <property type="molecule type" value="Genomic_DNA"/>
</dbReference>